<protein>
    <submittedName>
        <fullName evidence="2">Flp family type IVb pilin</fullName>
    </submittedName>
</protein>
<keyword evidence="3" id="KW-1185">Reference proteome</keyword>
<keyword evidence="1" id="KW-1133">Transmembrane helix</keyword>
<comment type="caution">
    <text evidence="2">The sequence shown here is derived from an EMBL/GenBank/DDBJ whole genome shotgun (WGS) entry which is preliminary data.</text>
</comment>
<proteinExistence type="predicted"/>
<dbReference type="EMBL" id="JBFTEG010000008">
    <property type="protein sequence ID" value="MEX6502715.1"/>
    <property type="molecule type" value="Genomic_DNA"/>
</dbReference>
<accession>A0ABV3YVX5</accession>
<dbReference type="RefSeq" id="WP_369287686.1">
    <property type="nucleotide sequence ID" value="NZ_JBFTEG010000008.1"/>
</dbReference>
<evidence type="ECO:0000313" key="2">
    <source>
        <dbReference type="EMBL" id="MEX6502715.1"/>
    </source>
</evidence>
<feature type="transmembrane region" description="Helical" evidence="1">
    <location>
        <begin position="22"/>
        <end position="43"/>
    </location>
</feature>
<gene>
    <name evidence="2" type="ORF">AB5S05_11615</name>
</gene>
<reference evidence="2 3" key="1">
    <citation type="submission" date="2024-07" db="EMBL/GenBank/DDBJ databases">
        <authorList>
            <person name="Li M."/>
        </authorList>
    </citation>
    <scope>NUCLEOTIDE SEQUENCE [LARGE SCALE GENOMIC DNA]</scope>
    <source>
        <strain evidence="2 3">25A3E</strain>
    </source>
</reference>
<evidence type="ECO:0000256" key="1">
    <source>
        <dbReference type="SAM" id="Phobius"/>
    </source>
</evidence>
<organism evidence="2 3">
    <name type="scientific">Pseudomonas zhanjiangensis</name>
    <dbReference type="NCBI Taxonomy" id="3239015"/>
    <lineage>
        <taxon>Bacteria</taxon>
        <taxon>Pseudomonadati</taxon>
        <taxon>Pseudomonadota</taxon>
        <taxon>Gammaproteobacteria</taxon>
        <taxon>Pseudomonadales</taxon>
        <taxon>Pseudomonadaceae</taxon>
        <taxon>Pseudomonas</taxon>
    </lineage>
</organism>
<sequence>MTIQAIKTSVMKFVKDEDGLTIVEYAVAGGLVTLGAVAAFLLLGNTVCGAIGSLQQAILGNAVAVTPC</sequence>
<keyword evidence="1" id="KW-0812">Transmembrane</keyword>
<keyword evidence="1" id="KW-0472">Membrane</keyword>
<dbReference type="Proteomes" id="UP001560296">
    <property type="component" value="Unassembled WGS sequence"/>
</dbReference>
<name>A0ABV3YVX5_9PSED</name>
<evidence type="ECO:0000313" key="3">
    <source>
        <dbReference type="Proteomes" id="UP001560296"/>
    </source>
</evidence>